<dbReference type="RefSeq" id="WP_092659989.1">
    <property type="nucleotide sequence ID" value="NZ_FOCX01000009.1"/>
</dbReference>
<dbReference type="EMBL" id="FOCX01000009">
    <property type="protein sequence ID" value="SEO17646.1"/>
    <property type="molecule type" value="Genomic_DNA"/>
</dbReference>
<name>A0A1H8MKH0_9EURY</name>
<organism evidence="1 2">
    <name type="scientific">Halorientalis persicus</name>
    <dbReference type="NCBI Taxonomy" id="1367881"/>
    <lineage>
        <taxon>Archaea</taxon>
        <taxon>Methanobacteriati</taxon>
        <taxon>Methanobacteriota</taxon>
        <taxon>Stenosarchaea group</taxon>
        <taxon>Halobacteria</taxon>
        <taxon>Halobacteriales</taxon>
        <taxon>Haloarculaceae</taxon>
        <taxon>Halorientalis</taxon>
    </lineage>
</organism>
<dbReference type="Proteomes" id="UP000198775">
    <property type="component" value="Unassembled WGS sequence"/>
</dbReference>
<sequence length="169" mass="19117">MSRHQQQLDPAVEERIAEIDRTTEGPHLDPLGQLGPVPVPNNKDTAAVEQLVDAWLVEMTARDDVVIQYTSPRANGNVLIQYLDITLFSDEVPPGTQYVRFSRLASGHSSWTRRQLHRHELVQELTDRLTSWTPMNTTPVSYDGTFDWLEIGTRDELGSPITDDPDPSR</sequence>
<gene>
    <name evidence="1" type="ORF">SAMN05216388_100924</name>
</gene>
<accession>A0A1H8MKH0</accession>
<dbReference type="AlphaFoldDB" id="A0A1H8MKH0"/>
<protein>
    <submittedName>
        <fullName evidence="1">Uncharacterized protein</fullName>
    </submittedName>
</protein>
<proteinExistence type="predicted"/>
<reference evidence="2" key="1">
    <citation type="submission" date="2016-10" db="EMBL/GenBank/DDBJ databases">
        <authorList>
            <person name="Varghese N."/>
            <person name="Submissions S."/>
        </authorList>
    </citation>
    <scope>NUCLEOTIDE SEQUENCE [LARGE SCALE GENOMIC DNA]</scope>
    <source>
        <strain evidence="2">IBRC-M 10043</strain>
    </source>
</reference>
<keyword evidence="2" id="KW-1185">Reference proteome</keyword>
<evidence type="ECO:0000313" key="1">
    <source>
        <dbReference type="EMBL" id="SEO17646.1"/>
    </source>
</evidence>
<evidence type="ECO:0000313" key="2">
    <source>
        <dbReference type="Proteomes" id="UP000198775"/>
    </source>
</evidence>